<accession>K0AXR8</accession>
<sequence>MYYATNIRYFQGKKFSNRIRRKIMITILIVEDEKPISDLIALSLSSSGYICDMAYDGMEASDKLLEKRYDLILLDIMLPEVDGYELIEFIKHMDIPVIFLSAKGRLEDKIKGFKLGADDYLTKPFEVLELLARVEAVLRRFHKVSNKVEFEDVIVDTKAHMIKKGQKEIILTEKEYRLLIFFIENKNMAMFREQIYERVWEGEYQENSRTVDLHIQRLRKKMGWEKKIVSVHKVGYRLEA</sequence>
<evidence type="ECO:0000313" key="11">
    <source>
        <dbReference type="Proteomes" id="UP000006094"/>
    </source>
</evidence>
<name>K0AXR8_GOTA9</name>
<dbReference type="SMART" id="SM00448">
    <property type="entry name" value="REC"/>
    <property type="match status" value="1"/>
</dbReference>
<dbReference type="Pfam" id="PF00072">
    <property type="entry name" value="Response_reg"/>
    <property type="match status" value="1"/>
</dbReference>
<feature type="DNA-binding region" description="OmpR/PhoB-type" evidence="7">
    <location>
        <begin position="145"/>
        <end position="240"/>
    </location>
</feature>
<dbReference type="FunFam" id="3.40.50.2300:FF:000001">
    <property type="entry name" value="DNA-binding response regulator PhoB"/>
    <property type="match status" value="1"/>
</dbReference>
<keyword evidence="4 7" id="KW-0238">DNA-binding</keyword>
<evidence type="ECO:0000313" key="10">
    <source>
        <dbReference type="EMBL" id="AFS77535.1"/>
    </source>
</evidence>
<dbReference type="KEGG" id="cad:Curi_c04600"/>
<dbReference type="SUPFAM" id="SSF46894">
    <property type="entry name" value="C-terminal effector domain of the bipartite response regulators"/>
    <property type="match status" value="1"/>
</dbReference>
<keyword evidence="2" id="KW-0902">Two-component regulatory system</keyword>
<evidence type="ECO:0000256" key="4">
    <source>
        <dbReference type="ARBA" id="ARBA00023125"/>
    </source>
</evidence>
<dbReference type="PROSITE" id="PS50110">
    <property type="entry name" value="RESPONSE_REGULATORY"/>
    <property type="match status" value="1"/>
</dbReference>
<evidence type="ECO:0000256" key="6">
    <source>
        <dbReference type="PROSITE-ProRule" id="PRU00169"/>
    </source>
</evidence>
<dbReference type="InterPro" id="IPR036388">
    <property type="entry name" value="WH-like_DNA-bd_sf"/>
</dbReference>
<dbReference type="GO" id="GO:0005829">
    <property type="term" value="C:cytosol"/>
    <property type="evidence" value="ECO:0007669"/>
    <property type="project" value="TreeGrafter"/>
</dbReference>
<dbReference type="SMART" id="SM00862">
    <property type="entry name" value="Trans_reg_C"/>
    <property type="match status" value="1"/>
</dbReference>
<dbReference type="Gene3D" id="1.10.10.10">
    <property type="entry name" value="Winged helix-like DNA-binding domain superfamily/Winged helix DNA-binding domain"/>
    <property type="match status" value="1"/>
</dbReference>
<dbReference type="Gene3D" id="6.10.250.690">
    <property type="match status" value="1"/>
</dbReference>
<dbReference type="HOGENOM" id="CLU_000445_30_3_9"/>
<dbReference type="InterPro" id="IPR001867">
    <property type="entry name" value="OmpR/PhoB-type_DNA-bd"/>
</dbReference>
<dbReference type="InterPro" id="IPR011006">
    <property type="entry name" value="CheY-like_superfamily"/>
</dbReference>
<dbReference type="PANTHER" id="PTHR48111:SF21">
    <property type="entry name" value="DNA-BINDING DUAL MASTER TRANSCRIPTIONAL REGULATOR RPAA"/>
    <property type="match status" value="1"/>
</dbReference>
<keyword evidence="1 6" id="KW-0597">Phosphoprotein</keyword>
<organism evidence="10 11">
    <name type="scientific">Gottschalkia acidurici (strain ATCC 7906 / DSM 604 / BCRC 14475 / CIP 104303 / KCTC 5404 / NCIMB 10678 / 9a)</name>
    <name type="common">Clostridium acidurici</name>
    <dbReference type="NCBI Taxonomy" id="1128398"/>
    <lineage>
        <taxon>Bacteria</taxon>
        <taxon>Bacillati</taxon>
        <taxon>Bacillota</taxon>
        <taxon>Tissierellia</taxon>
        <taxon>Tissierellales</taxon>
        <taxon>Gottschalkiaceae</taxon>
        <taxon>Gottschalkia</taxon>
    </lineage>
</organism>
<dbReference type="GO" id="GO:0006355">
    <property type="term" value="P:regulation of DNA-templated transcription"/>
    <property type="evidence" value="ECO:0007669"/>
    <property type="project" value="InterPro"/>
</dbReference>
<dbReference type="InterPro" id="IPR039420">
    <property type="entry name" value="WalR-like"/>
</dbReference>
<dbReference type="InterPro" id="IPR001789">
    <property type="entry name" value="Sig_transdc_resp-reg_receiver"/>
</dbReference>
<dbReference type="PANTHER" id="PTHR48111">
    <property type="entry name" value="REGULATOR OF RPOS"/>
    <property type="match status" value="1"/>
</dbReference>
<evidence type="ECO:0000256" key="5">
    <source>
        <dbReference type="ARBA" id="ARBA00023163"/>
    </source>
</evidence>
<feature type="domain" description="Response regulatory" evidence="8">
    <location>
        <begin position="26"/>
        <end position="138"/>
    </location>
</feature>
<evidence type="ECO:0000256" key="3">
    <source>
        <dbReference type="ARBA" id="ARBA00023015"/>
    </source>
</evidence>
<dbReference type="Pfam" id="PF00486">
    <property type="entry name" value="Trans_reg_C"/>
    <property type="match status" value="1"/>
</dbReference>
<dbReference type="eggNOG" id="COG0745">
    <property type="taxonomic scope" value="Bacteria"/>
</dbReference>
<dbReference type="GO" id="GO:0032993">
    <property type="term" value="C:protein-DNA complex"/>
    <property type="evidence" value="ECO:0007669"/>
    <property type="project" value="TreeGrafter"/>
</dbReference>
<evidence type="ECO:0000256" key="2">
    <source>
        <dbReference type="ARBA" id="ARBA00023012"/>
    </source>
</evidence>
<keyword evidence="11" id="KW-1185">Reference proteome</keyword>
<dbReference type="AlphaFoldDB" id="K0AXR8"/>
<dbReference type="EMBL" id="CP003326">
    <property type="protein sequence ID" value="AFS77535.1"/>
    <property type="molecule type" value="Genomic_DNA"/>
</dbReference>
<evidence type="ECO:0000256" key="7">
    <source>
        <dbReference type="PROSITE-ProRule" id="PRU01091"/>
    </source>
</evidence>
<dbReference type="CDD" id="cd00383">
    <property type="entry name" value="trans_reg_C"/>
    <property type="match status" value="1"/>
</dbReference>
<dbReference type="GO" id="GO:0000976">
    <property type="term" value="F:transcription cis-regulatory region binding"/>
    <property type="evidence" value="ECO:0007669"/>
    <property type="project" value="TreeGrafter"/>
</dbReference>
<proteinExistence type="predicted"/>
<dbReference type="InterPro" id="IPR016032">
    <property type="entry name" value="Sig_transdc_resp-reg_C-effctor"/>
</dbReference>
<gene>
    <name evidence="10" type="ordered locus">Curi_c04600</name>
</gene>
<dbReference type="SUPFAM" id="SSF52172">
    <property type="entry name" value="CheY-like"/>
    <property type="match status" value="1"/>
</dbReference>
<dbReference type="Proteomes" id="UP000006094">
    <property type="component" value="Chromosome"/>
</dbReference>
<reference evidence="10 11" key="1">
    <citation type="journal article" date="2012" name="PLoS ONE">
        <title>The purine-utilizing bacterium Clostridium acidurici 9a: a genome-guided metabolic reconsideration.</title>
        <authorList>
            <person name="Hartwich K."/>
            <person name="Poehlein A."/>
            <person name="Daniel R."/>
        </authorList>
    </citation>
    <scope>NUCLEOTIDE SEQUENCE [LARGE SCALE GENOMIC DNA]</scope>
    <source>
        <strain evidence="11">ATCC 7906 / DSM 604 / BCRC 14475 / CIP 104303 / KCTC 5404 / NCIMB 10678 / 9a</strain>
    </source>
</reference>
<dbReference type="GO" id="GO:0000156">
    <property type="term" value="F:phosphorelay response regulator activity"/>
    <property type="evidence" value="ECO:0007669"/>
    <property type="project" value="TreeGrafter"/>
</dbReference>
<protein>
    <submittedName>
        <fullName evidence="10">Signal transduction response regulator</fullName>
    </submittedName>
</protein>
<dbReference type="PROSITE" id="PS51755">
    <property type="entry name" value="OMPR_PHOB"/>
    <property type="match status" value="1"/>
</dbReference>
<keyword evidence="3" id="KW-0805">Transcription regulation</keyword>
<evidence type="ECO:0000259" key="8">
    <source>
        <dbReference type="PROSITE" id="PS50110"/>
    </source>
</evidence>
<evidence type="ECO:0000256" key="1">
    <source>
        <dbReference type="ARBA" id="ARBA00022553"/>
    </source>
</evidence>
<dbReference type="STRING" id="1128398.Curi_c04600"/>
<evidence type="ECO:0000259" key="9">
    <source>
        <dbReference type="PROSITE" id="PS51755"/>
    </source>
</evidence>
<feature type="modified residue" description="4-aspartylphosphate" evidence="6">
    <location>
        <position position="75"/>
    </location>
</feature>
<keyword evidence="5" id="KW-0804">Transcription</keyword>
<feature type="domain" description="OmpR/PhoB-type" evidence="9">
    <location>
        <begin position="145"/>
        <end position="240"/>
    </location>
</feature>
<dbReference type="Gene3D" id="3.40.50.2300">
    <property type="match status" value="1"/>
</dbReference>